<accession>A0A644ZM15</accession>
<reference evidence="2" key="1">
    <citation type="submission" date="2019-08" db="EMBL/GenBank/DDBJ databases">
        <authorList>
            <person name="Kucharzyk K."/>
            <person name="Murdoch R.W."/>
            <person name="Higgins S."/>
            <person name="Loffler F."/>
        </authorList>
    </citation>
    <scope>NUCLEOTIDE SEQUENCE</scope>
</reference>
<proteinExistence type="predicted"/>
<dbReference type="AlphaFoldDB" id="A0A644ZM15"/>
<gene>
    <name evidence="2" type="ORF">SDC9_88426</name>
</gene>
<dbReference type="EMBL" id="VSSQ01009484">
    <property type="protein sequence ID" value="MPM41767.1"/>
    <property type="molecule type" value="Genomic_DNA"/>
</dbReference>
<name>A0A644ZM15_9ZZZZ</name>
<feature type="region of interest" description="Disordered" evidence="1">
    <location>
        <begin position="85"/>
        <end position="120"/>
    </location>
</feature>
<evidence type="ECO:0000256" key="1">
    <source>
        <dbReference type="SAM" id="MobiDB-lite"/>
    </source>
</evidence>
<comment type="caution">
    <text evidence="2">The sequence shown here is derived from an EMBL/GenBank/DDBJ whole genome shotgun (WGS) entry which is preliminary data.</text>
</comment>
<organism evidence="2">
    <name type="scientific">bioreactor metagenome</name>
    <dbReference type="NCBI Taxonomy" id="1076179"/>
    <lineage>
        <taxon>unclassified sequences</taxon>
        <taxon>metagenomes</taxon>
        <taxon>ecological metagenomes</taxon>
    </lineage>
</organism>
<sequence length="155" mass="16328">MQAGVRLLEDDRGPRLGGVLEQEVLGELQCGAGVGDVVGDQHLQAAQIVRLRARGEQDGCRETVVDPGVELDVHLGDLLDVEGVAERTTEGQPTPGDAHDDVGDEPVVDDHLGDLPDGDAETGIRQDLVLLAHADHPIPLLPGPAKVRGARRGAR</sequence>
<evidence type="ECO:0000313" key="2">
    <source>
        <dbReference type="EMBL" id="MPM41767.1"/>
    </source>
</evidence>
<protein>
    <submittedName>
        <fullName evidence="2">Uncharacterized protein</fullName>
    </submittedName>
</protein>